<evidence type="ECO:0000259" key="3">
    <source>
        <dbReference type="Pfam" id="PF13005"/>
    </source>
</evidence>
<dbReference type="InterPro" id="IPR004291">
    <property type="entry name" value="Transposase_IS66_central"/>
</dbReference>
<evidence type="ECO:0000259" key="5">
    <source>
        <dbReference type="Pfam" id="PF13817"/>
    </source>
</evidence>
<accession>A0A2A2SAN1</accession>
<dbReference type="Pfam" id="PF13007">
    <property type="entry name" value="LZ_Tnp_IS66"/>
    <property type="match status" value="1"/>
</dbReference>
<evidence type="ECO:0000313" key="6">
    <source>
        <dbReference type="EMBL" id="PAX06309.1"/>
    </source>
</evidence>
<dbReference type="PANTHER" id="PTHR33678:SF1">
    <property type="entry name" value="BLL1576 PROTEIN"/>
    <property type="match status" value="1"/>
</dbReference>
<feature type="domain" description="Transposase IS66 central" evidence="2">
    <location>
        <begin position="203"/>
        <end position="492"/>
    </location>
</feature>
<dbReference type="Pfam" id="PF13005">
    <property type="entry name" value="zf-IS66"/>
    <property type="match status" value="1"/>
</dbReference>
<dbReference type="AlphaFoldDB" id="A0A2A2SAN1"/>
<keyword evidence="7" id="KW-1185">Reference proteome</keyword>
<dbReference type="OrthoDB" id="9800877at2"/>
<dbReference type="NCBIfam" id="NF033517">
    <property type="entry name" value="transpos_IS66"/>
    <property type="match status" value="1"/>
</dbReference>
<dbReference type="Proteomes" id="UP000218151">
    <property type="component" value="Unassembled WGS sequence"/>
</dbReference>
<dbReference type="EMBL" id="NSLI01000009">
    <property type="protein sequence ID" value="PAX06309.1"/>
    <property type="molecule type" value="Genomic_DNA"/>
</dbReference>
<comment type="caution">
    <text evidence="6">The sequence shown here is derived from an EMBL/GenBank/DDBJ whole genome shotgun (WGS) entry which is preliminary data.</text>
</comment>
<organism evidence="6 7">
    <name type="scientific">Sphingomonas lenta</name>
    <dbReference type="NCBI Taxonomy" id="1141887"/>
    <lineage>
        <taxon>Bacteria</taxon>
        <taxon>Pseudomonadati</taxon>
        <taxon>Pseudomonadota</taxon>
        <taxon>Alphaproteobacteria</taxon>
        <taxon>Sphingomonadales</taxon>
        <taxon>Sphingomonadaceae</taxon>
        <taxon>Sphingomonas</taxon>
    </lineage>
</organism>
<feature type="domain" description="Transposase IS66 zinc-finger binding" evidence="3">
    <location>
        <begin position="148"/>
        <end position="189"/>
    </location>
</feature>
<dbReference type="InterPro" id="IPR024463">
    <property type="entry name" value="Transposase_TnpC_homeodom"/>
</dbReference>
<feature type="domain" description="Transposase IS66 C-terminal" evidence="5">
    <location>
        <begin position="499"/>
        <end position="537"/>
    </location>
</feature>
<dbReference type="Pfam" id="PF03050">
    <property type="entry name" value="DDE_Tnp_IS66"/>
    <property type="match status" value="1"/>
</dbReference>
<dbReference type="Pfam" id="PF13817">
    <property type="entry name" value="DDE_Tnp_IS66_C"/>
    <property type="match status" value="1"/>
</dbReference>
<reference evidence="7" key="1">
    <citation type="submission" date="2017-09" db="EMBL/GenBank/DDBJ databases">
        <authorList>
            <person name="Feng G."/>
            <person name="Zhu H."/>
        </authorList>
    </citation>
    <scope>NUCLEOTIDE SEQUENCE [LARGE SCALE GENOMIC DNA]</scope>
    <source>
        <strain evidence="7">1PNM-20</strain>
    </source>
</reference>
<gene>
    <name evidence="6" type="ORF">CKY28_18065</name>
</gene>
<evidence type="ECO:0000313" key="7">
    <source>
        <dbReference type="Proteomes" id="UP000218151"/>
    </source>
</evidence>
<evidence type="ECO:0000259" key="2">
    <source>
        <dbReference type="Pfam" id="PF03050"/>
    </source>
</evidence>
<proteinExistence type="predicted"/>
<protein>
    <submittedName>
        <fullName evidence="6">Transposase</fullName>
    </submittedName>
</protein>
<keyword evidence="1" id="KW-0175">Coiled coil</keyword>
<sequence>MSPDVAELPQDPEALRAFAAEMQARLAASEQALCDEREAHEKTRSDLQRAENSLKLTSLQIEKLKVQLARLRRMKFGQSSERLAQLADQLELTLEDLEAEHAHAECVVADAAPPDQAAQPGRKPKREPLPAHLPREEVVHAAPDAHGCSACGGSMARLGEDATEVLEYVPGRFHVVRHVRPKLACSRCDAITQAPAPSLPVPRGRAGPKLLAHVAVSKFVDHLPLYRQSRIYARDGVELSRSTMADWLGQVSWLLQPLVDHVATHVMASPKLHADDTPVPVLAPGTGKTATGRLWVYLRDNRRWRPSDKPAALFRYSPDRKGERPREHLATFSGHLQADAYAGFERLYDPDRKPGPITPVACWAHARRKLHEVFTADPSSAASEGLRIIRELYEVERGIAQDPHEDRRRARKLSRIRALDFFAWADDMLARASARSPLAEALRYAVKLKPALLAYTEDGRLEIDNNLAENALRGIAVGRKNWLFAGADCGGERATAMHTLLHTAKLNGIDPEAWLADVLERVGCGHPVNKLDELLPWSWSALS</sequence>
<dbReference type="RefSeq" id="WP_095999791.1">
    <property type="nucleotide sequence ID" value="NZ_NSLI01000009.1"/>
</dbReference>
<name>A0A2A2SAN1_9SPHN</name>
<feature type="domain" description="Transposase TnpC homeodomain" evidence="4">
    <location>
        <begin position="64"/>
        <end position="138"/>
    </location>
</feature>
<dbReference type="PANTHER" id="PTHR33678">
    <property type="entry name" value="BLL1576 PROTEIN"/>
    <property type="match status" value="1"/>
</dbReference>
<evidence type="ECO:0000256" key="1">
    <source>
        <dbReference type="SAM" id="Coils"/>
    </source>
</evidence>
<evidence type="ECO:0000259" key="4">
    <source>
        <dbReference type="Pfam" id="PF13007"/>
    </source>
</evidence>
<dbReference type="InterPro" id="IPR039552">
    <property type="entry name" value="IS66_C"/>
</dbReference>
<feature type="coiled-coil region" evidence="1">
    <location>
        <begin position="47"/>
        <end position="107"/>
    </location>
</feature>
<dbReference type="InterPro" id="IPR024474">
    <property type="entry name" value="Znf_dom_IS66"/>
</dbReference>
<dbReference type="InterPro" id="IPR052344">
    <property type="entry name" value="Transposase-related"/>
</dbReference>